<accession>A0A814NHI9</accession>
<comment type="caution">
    <text evidence="2">The sequence shown here is derived from an EMBL/GenBank/DDBJ whole genome shotgun (WGS) entry which is preliminary data.</text>
</comment>
<dbReference type="EMBL" id="CAJOBD010000338">
    <property type="protein sequence ID" value="CAF3648517.1"/>
    <property type="molecule type" value="Genomic_DNA"/>
</dbReference>
<evidence type="ECO:0000313" key="3">
    <source>
        <dbReference type="EMBL" id="CAF3648517.1"/>
    </source>
</evidence>
<dbReference type="Proteomes" id="UP000663836">
    <property type="component" value="Unassembled WGS sequence"/>
</dbReference>
<dbReference type="Gene3D" id="3.30.200.150">
    <property type="match status" value="1"/>
</dbReference>
<dbReference type="Gene3D" id="3.90.1200.10">
    <property type="match status" value="1"/>
</dbReference>
<protein>
    <recommendedName>
        <fullName evidence="1">Aminoglycoside phosphotransferase domain-containing protein</fullName>
    </recommendedName>
</protein>
<dbReference type="EMBL" id="CAJNOT010000843">
    <property type="protein sequence ID" value="CAF1093009.1"/>
    <property type="molecule type" value="Genomic_DNA"/>
</dbReference>
<dbReference type="Pfam" id="PF01636">
    <property type="entry name" value="APH"/>
    <property type="match status" value="1"/>
</dbReference>
<organism evidence="2 4">
    <name type="scientific">Rotaria sordida</name>
    <dbReference type="NCBI Taxonomy" id="392033"/>
    <lineage>
        <taxon>Eukaryota</taxon>
        <taxon>Metazoa</taxon>
        <taxon>Spiralia</taxon>
        <taxon>Gnathifera</taxon>
        <taxon>Rotifera</taxon>
        <taxon>Eurotatoria</taxon>
        <taxon>Bdelloidea</taxon>
        <taxon>Philodinida</taxon>
        <taxon>Philodinidae</taxon>
        <taxon>Rotaria</taxon>
    </lineage>
</organism>
<dbReference type="InterPro" id="IPR002575">
    <property type="entry name" value="Aminoglycoside_PTrfase"/>
</dbReference>
<name>A0A814NHI9_9BILA</name>
<feature type="domain" description="Aminoglycoside phosphotransferase" evidence="1">
    <location>
        <begin position="37"/>
        <end position="258"/>
    </location>
</feature>
<evidence type="ECO:0000313" key="4">
    <source>
        <dbReference type="Proteomes" id="UP000663864"/>
    </source>
</evidence>
<sequence>MNDFMIQRQLQFIPVCDETISRMILKATGQHIKEKQRIIEGNDSEVYDIKLNNDEHIILKVHRFGDVSYDQEAWAINECRKHGVPVPQVLHVGKELINNEMRDIMILEKVKGRSFRKVIDEQNISKNDVAQVLEQAGTILKRIHSVKVNGYWRLNHDNQWDFDSWTDYMKSTIRDRIEDKQCLFDVGLNDEDFNFIMKCHVLYMNNYECHQPVLCHGDYTHEHWFVDESLNIIGIIDFGDMQGGPVTTDFAIFQMNESKSDVNSLIRGYNGINDSAINECFSQELDLHTLIISIGYLIYFIKQNNTEDIKQTLDSLKKVIDDLKKQYL</sequence>
<dbReference type="InterPro" id="IPR011009">
    <property type="entry name" value="Kinase-like_dom_sf"/>
</dbReference>
<dbReference type="SUPFAM" id="SSF56112">
    <property type="entry name" value="Protein kinase-like (PK-like)"/>
    <property type="match status" value="1"/>
</dbReference>
<reference evidence="2" key="1">
    <citation type="submission" date="2021-02" db="EMBL/GenBank/DDBJ databases">
        <authorList>
            <person name="Nowell W R."/>
        </authorList>
    </citation>
    <scope>NUCLEOTIDE SEQUENCE</scope>
</reference>
<dbReference type="PANTHER" id="PTHR21310">
    <property type="entry name" value="AMINOGLYCOSIDE PHOSPHOTRANSFERASE-RELATED-RELATED"/>
    <property type="match status" value="1"/>
</dbReference>
<evidence type="ECO:0000313" key="2">
    <source>
        <dbReference type="EMBL" id="CAF1093009.1"/>
    </source>
</evidence>
<gene>
    <name evidence="3" type="ORF">JBS370_LOCUS6216</name>
    <name evidence="2" type="ORF">ZHD862_LOCUS17193</name>
</gene>
<proteinExistence type="predicted"/>
<dbReference type="PANTHER" id="PTHR21310:SF15">
    <property type="entry name" value="AMINOGLYCOSIDE PHOSPHOTRANSFERASE DOMAIN-CONTAINING PROTEIN"/>
    <property type="match status" value="1"/>
</dbReference>
<dbReference type="InterPro" id="IPR051678">
    <property type="entry name" value="AGP_Transferase"/>
</dbReference>
<evidence type="ECO:0000259" key="1">
    <source>
        <dbReference type="Pfam" id="PF01636"/>
    </source>
</evidence>
<dbReference type="AlphaFoldDB" id="A0A814NHI9"/>
<dbReference type="Proteomes" id="UP000663864">
    <property type="component" value="Unassembled WGS sequence"/>
</dbReference>